<evidence type="ECO:0000313" key="2">
    <source>
        <dbReference type="Proteomes" id="UP000279227"/>
    </source>
</evidence>
<dbReference type="AlphaFoldDB" id="A0A3S4M5Q2"/>
<dbReference type="STRING" id="525257.HMPREF0204_14662"/>
<evidence type="ECO:0000313" key="1">
    <source>
        <dbReference type="EMBL" id="VEE12125.1"/>
    </source>
</evidence>
<reference evidence="1 2" key="1">
    <citation type="submission" date="2018-12" db="EMBL/GenBank/DDBJ databases">
        <authorList>
            <consortium name="Pathogen Informatics"/>
        </authorList>
    </citation>
    <scope>NUCLEOTIDE SEQUENCE [LARGE SCALE GENOMIC DNA]</scope>
    <source>
        <strain evidence="1 2">NCTC11432</strain>
    </source>
</reference>
<dbReference type="EMBL" id="LR134289">
    <property type="protein sequence ID" value="VEE12125.1"/>
    <property type="molecule type" value="Genomic_DNA"/>
</dbReference>
<dbReference type="Proteomes" id="UP000279227">
    <property type="component" value="Chromosome"/>
</dbReference>
<accession>A0A3S4M5Q2</accession>
<dbReference type="GeneID" id="93022980"/>
<proteinExistence type="predicted"/>
<sequence>MNFKEIHIGKLLQKKVREEKIEILRICNFFKLSEREIDEMYDSVSLDINIVLKWSKLLHYDFFRLYSQHLILYAPKGNKKRNNLKSSLPSFRKNIYTTEIIDFILTEIKKGEKTKQEIVTEYKIPKATLHKWIQKYQK</sequence>
<dbReference type="KEGG" id="cgle:NCTC11432_05143"/>
<name>A0A3S4M5Q2_CHRGE</name>
<dbReference type="OrthoDB" id="799937at2"/>
<gene>
    <name evidence="1" type="ORF">NCTC11432_05143</name>
</gene>
<organism evidence="1 2">
    <name type="scientific">Chryseobacterium gleum</name>
    <name type="common">Flavobacterium gleum</name>
    <dbReference type="NCBI Taxonomy" id="250"/>
    <lineage>
        <taxon>Bacteria</taxon>
        <taxon>Pseudomonadati</taxon>
        <taxon>Bacteroidota</taxon>
        <taxon>Flavobacteriia</taxon>
        <taxon>Flavobacteriales</taxon>
        <taxon>Weeksellaceae</taxon>
        <taxon>Chryseobacterium group</taxon>
        <taxon>Chryseobacterium</taxon>
    </lineage>
</organism>
<protein>
    <submittedName>
        <fullName evidence="1">Uncharacterized protein</fullName>
    </submittedName>
</protein>
<dbReference type="RefSeq" id="WP_002980758.1">
    <property type="nucleotide sequence ID" value="NZ_CP068486.1"/>
</dbReference>